<evidence type="ECO:0000313" key="2">
    <source>
        <dbReference type="EMBL" id="MFC7747569.1"/>
    </source>
</evidence>
<dbReference type="EMBL" id="JBHTGR010000045">
    <property type="protein sequence ID" value="MFC7747569.1"/>
    <property type="molecule type" value="Genomic_DNA"/>
</dbReference>
<name>A0ABW2UUS8_9BACI</name>
<keyword evidence="1" id="KW-0472">Membrane</keyword>
<evidence type="ECO:0000313" key="3">
    <source>
        <dbReference type="Proteomes" id="UP001596620"/>
    </source>
</evidence>
<dbReference type="InterPro" id="IPR004676">
    <property type="entry name" value="Cd-R_transporter"/>
</dbReference>
<gene>
    <name evidence="2" type="ORF">ACFQU8_10060</name>
</gene>
<dbReference type="Proteomes" id="UP001596620">
    <property type="component" value="Unassembled WGS sequence"/>
</dbReference>
<organism evidence="2 3">
    <name type="scientific">Lentibacillus kimchii</name>
    <dbReference type="NCBI Taxonomy" id="1542911"/>
    <lineage>
        <taxon>Bacteria</taxon>
        <taxon>Bacillati</taxon>
        <taxon>Bacillota</taxon>
        <taxon>Bacilli</taxon>
        <taxon>Bacillales</taxon>
        <taxon>Bacillaceae</taxon>
        <taxon>Lentibacillus</taxon>
    </lineage>
</organism>
<proteinExistence type="predicted"/>
<feature type="transmembrane region" description="Helical" evidence="1">
    <location>
        <begin position="107"/>
        <end position="133"/>
    </location>
</feature>
<feature type="transmembrane region" description="Helical" evidence="1">
    <location>
        <begin position="68"/>
        <end position="86"/>
    </location>
</feature>
<protein>
    <submittedName>
        <fullName evidence="2">CadD family cadmium resistance transporter</fullName>
    </submittedName>
</protein>
<reference evidence="3" key="1">
    <citation type="journal article" date="2019" name="Int. J. Syst. Evol. Microbiol.">
        <title>The Global Catalogue of Microorganisms (GCM) 10K type strain sequencing project: providing services to taxonomists for standard genome sequencing and annotation.</title>
        <authorList>
            <consortium name="The Broad Institute Genomics Platform"/>
            <consortium name="The Broad Institute Genome Sequencing Center for Infectious Disease"/>
            <person name="Wu L."/>
            <person name="Ma J."/>
        </authorList>
    </citation>
    <scope>NUCLEOTIDE SEQUENCE [LARGE SCALE GENOMIC DNA]</scope>
    <source>
        <strain evidence="3">JCM 30234</strain>
    </source>
</reference>
<evidence type="ECO:0000256" key="1">
    <source>
        <dbReference type="SAM" id="Phobius"/>
    </source>
</evidence>
<feature type="transmembrane region" description="Helical" evidence="1">
    <location>
        <begin position="6"/>
        <end position="27"/>
    </location>
</feature>
<dbReference type="NCBIfam" id="TIGR00779">
    <property type="entry name" value="cad"/>
    <property type="match status" value="1"/>
</dbReference>
<keyword evidence="1" id="KW-0812">Transmembrane</keyword>
<feature type="transmembrane region" description="Helical" evidence="1">
    <location>
        <begin position="173"/>
        <end position="191"/>
    </location>
</feature>
<sequence>MFQVIIAAIIIYTATASDLLVILLLFFAQAHTKKQYRDIYIGQFIGSVTLIAISLFLAYVLNFIPEKWLLGLLGLVPLYFGLRIAIFGDDDEEEVEKQLDQKGLSQLTRTVAFVTIASCGADNIGLFAPYFVTLDLNELIVTLIVFIVLIFALMFTAKQLTAIPGVGQVMERFSRWITATVYIVLGAFIMYENGTIQTLLSFLS</sequence>
<accession>A0ABW2UUS8</accession>
<dbReference type="RefSeq" id="WP_382359490.1">
    <property type="nucleotide sequence ID" value="NZ_JBHTGR010000045.1"/>
</dbReference>
<comment type="caution">
    <text evidence="2">The sequence shown here is derived from an EMBL/GenBank/DDBJ whole genome shotgun (WGS) entry which is preliminary data.</text>
</comment>
<feature type="transmembrane region" description="Helical" evidence="1">
    <location>
        <begin position="139"/>
        <end position="161"/>
    </location>
</feature>
<dbReference type="Pfam" id="PF03596">
    <property type="entry name" value="Cad"/>
    <property type="match status" value="1"/>
</dbReference>
<keyword evidence="1" id="KW-1133">Transmembrane helix</keyword>
<keyword evidence="3" id="KW-1185">Reference proteome</keyword>
<feature type="transmembrane region" description="Helical" evidence="1">
    <location>
        <begin position="39"/>
        <end position="62"/>
    </location>
</feature>